<dbReference type="EMBL" id="KE504201">
    <property type="protein sequence ID" value="EPS95732.1"/>
    <property type="molecule type" value="Genomic_DNA"/>
</dbReference>
<dbReference type="InterPro" id="IPR016135">
    <property type="entry name" value="UBQ-conjugating_enzyme/RWD"/>
</dbReference>
<evidence type="ECO:0000313" key="7">
    <source>
        <dbReference type="EMBL" id="EPS95732.1"/>
    </source>
</evidence>
<name>S8DT33_FOMSC</name>
<dbReference type="InterPro" id="IPR051838">
    <property type="entry name" value="ARTD_PARP"/>
</dbReference>
<dbReference type="GO" id="GO:0003950">
    <property type="term" value="F:NAD+ poly-ADP-ribosyltransferase activity"/>
    <property type="evidence" value="ECO:0007669"/>
    <property type="project" value="InterPro"/>
</dbReference>
<dbReference type="Pfam" id="PF00644">
    <property type="entry name" value="PARP"/>
    <property type="match status" value="1"/>
</dbReference>
<dbReference type="OrthoDB" id="109543at2759"/>
<evidence type="ECO:0000256" key="5">
    <source>
        <dbReference type="SAM" id="MobiDB-lite"/>
    </source>
</evidence>
<dbReference type="InParanoid" id="S8DT33"/>
<dbReference type="Proteomes" id="UP000015241">
    <property type="component" value="Unassembled WGS sequence"/>
</dbReference>
<evidence type="ECO:0000313" key="8">
    <source>
        <dbReference type="Proteomes" id="UP000015241"/>
    </source>
</evidence>
<dbReference type="SMART" id="SM00212">
    <property type="entry name" value="UBCc"/>
    <property type="match status" value="1"/>
</dbReference>
<dbReference type="Gene3D" id="3.10.110.10">
    <property type="entry name" value="Ubiquitin Conjugating Enzyme"/>
    <property type="match status" value="1"/>
</dbReference>
<gene>
    <name evidence="7" type="ORF">FOMPIDRAFT_1032740</name>
</gene>
<feature type="region of interest" description="Disordered" evidence="5">
    <location>
        <begin position="1"/>
        <end position="36"/>
    </location>
</feature>
<dbReference type="STRING" id="743788.S8DT33"/>
<dbReference type="SUPFAM" id="SSF54495">
    <property type="entry name" value="UBC-like"/>
    <property type="match status" value="1"/>
</dbReference>
<evidence type="ECO:0000259" key="6">
    <source>
        <dbReference type="PROSITE" id="PS50127"/>
    </source>
</evidence>
<dbReference type="eggNOG" id="KOG0897">
    <property type="taxonomic scope" value="Eukaryota"/>
</dbReference>
<keyword evidence="3" id="KW-0548">Nucleotidyltransferase</keyword>
<dbReference type="Gene3D" id="3.90.228.10">
    <property type="match status" value="1"/>
</dbReference>
<evidence type="ECO:0000256" key="2">
    <source>
        <dbReference type="ARBA" id="ARBA00022679"/>
    </source>
</evidence>
<keyword evidence="4" id="KW-0520">NAD</keyword>
<dbReference type="GO" id="GO:0016779">
    <property type="term" value="F:nucleotidyltransferase activity"/>
    <property type="evidence" value="ECO:0007669"/>
    <property type="project" value="UniProtKB-KW"/>
</dbReference>
<sequence length="1081" mass="121539">MSSPISDEQRARKRQKCSHDIGVHHPLPTTLGASVGVPNSASTMSVAGSPAKSSLKGRRRYNADVEDMIRVSERGFECGTLSIADFRRGDEDDTFTCRVVETHKDELVVLNFFISDTSDYPVRHAFFCHSSDEHTSPAISQVIESLSEEPSRTIEDMLQNLLTVLDRKLKNDEDTDEDMEDGFIDYDEHSDDGLGAQTTGKDRIDYHLLQNHFNEVVAYEYRPGFIPFGADDYVLSVSIPIIKLVGDIPARALMAWDRRLLARTQHLTLLVTGLRDSYPVLQTDGTVRPDAATRGMSPQFRIGLTPIYKPQKEHVAAAVRVFGLKEAEQAEAPKDSPIDLTLEDEEWADAMPVEEEPQVEETSFQPFSLSASLETLMNQRFLRVVQLRLAHDLGWAGAELLAWEAEKQQQKPTDVLKNMRQQIRQADEKEVALSSSYSLPPDPLLGHERDTPINLPLVAFCYLLRRLTLSPRYCSVCHEELQTEYDSLKPYVCDKALCTYQYYNLNFGSSLDYEICENTEVVDLLVSVTYVAAKDGTSEGPFPIGLGLWVPPVPYSTMPVDDEGLCDFDQLDKTQMCKAIVALLNELPSITSMKRHLDKPIVAGRAKPKLRDLAPSVPPAAWKLLRWCVGSCLAHLEELHLPEDRVANIDPNWRQFRFSVGAPDAEAKYKAALQEVQKVNANAVHYPSLYAFHGSPMKNWHSIIRHGLWYKTVANGRAYGNGVYFAKNAEVSLGYSVVTGSGWSNSSLNIQSCVALAEIVNMPSAFVSTTPYLVVPETEWIICRYLLVRAHAETDPPTEQKDIAEPDIPYVRLDPQYTLTMANKPVKVPEPSYRINQLLSQRSNEYLEVDYDADDMTVFKNGEASTSGLSRAPTQGTLDEDDWVHDPVWVSASIQQMLPPPLDASPQATMALQRELKAMLKEQDQAKNLRELGWYMPQEFIGDNLYQWVIELHSFDKNIPLAKDMVAKGINSLVFEIRFPEMYPHAPPFFRILKPRLLPFIQVGGSMCMDLLTTDGWLPSYSIAAILLQIKLAISNLEPRPARLAQNWDMAYGMQEALDGYKRAANTHGWAIPRGIEKLTH</sequence>
<reference evidence="7 8" key="1">
    <citation type="journal article" date="2012" name="Science">
        <title>The Paleozoic origin of enzymatic lignin decomposition reconstructed from 31 fungal genomes.</title>
        <authorList>
            <person name="Floudas D."/>
            <person name="Binder M."/>
            <person name="Riley R."/>
            <person name="Barry K."/>
            <person name="Blanchette R.A."/>
            <person name="Henrissat B."/>
            <person name="Martinez A.T."/>
            <person name="Otillar R."/>
            <person name="Spatafora J.W."/>
            <person name="Yadav J.S."/>
            <person name="Aerts A."/>
            <person name="Benoit I."/>
            <person name="Boyd A."/>
            <person name="Carlson A."/>
            <person name="Copeland A."/>
            <person name="Coutinho P.M."/>
            <person name="de Vries R.P."/>
            <person name="Ferreira P."/>
            <person name="Findley K."/>
            <person name="Foster B."/>
            <person name="Gaskell J."/>
            <person name="Glotzer D."/>
            <person name="Gorecki P."/>
            <person name="Heitman J."/>
            <person name="Hesse C."/>
            <person name="Hori C."/>
            <person name="Igarashi K."/>
            <person name="Jurgens J.A."/>
            <person name="Kallen N."/>
            <person name="Kersten P."/>
            <person name="Kohler A."/>
            <person name="Kuees U."/>
            <person name="Kumar T.K.A."/>
            <person name="Kuo A."/>
            <person name="LaButti K."/>
            <person name="Larrondo L.F."/>
            <person name="Lindquist E."/>
            <person name="Ling A."/>
            <person name="Lombard V."/>
            <person name="Lucas S."/>
            <person name="Lundell T."/>
            <person name="Martin R."/>
            <person name="McLaughlin D.J."/>
            <person name="Morgenstern I."/>
            <person name="Morin E."/>
            <person name="Murat C."/>
            <person name="Nagy L.G."/>
            <person name="Nolan M."/>
            <person name="Ohm R.A."/>
            <person name="Patyshakuliyeva A."/>
            <person name="Rokas A."/>
            <person name="Ruiz-Duenas F.J."/>
            <person name="Sabat G."/>
            <person name="Salamov A."/>
            <person name="Samejima M."/>
            <person name="Schmutz J."/>
            <person name="Slot J.C."/>
            <person name="St John F."/>
            <person name="Stenlid J."/>
            <person name="Sun H."/>
            <person name="Sun S."/>
            <person name="Syed K."/>
            <person name="Tsang A."/>
            <person name="Wiebenga A."/>
            <person name="Young D."/>
            <person name="Pisabarro A."/>
            <person name="Eastwood D.C."/>
            <person name="Martin F."/>
            <person name="Cullen D."/>
            <person name="Grigoriev I.V."/>
            <person name="Hibbett D.S."/>
        </authorList>
    </citation>
    <scope>NUCLEOTIDE SEQUENCE</scope>
    <source>
        <strain evidence="8">FP-58527</strain>
    </source>
</reference>
<evidence type="ECO:0000256" key="4">
    <source>
        <dbReference type="ARBA" id="ARBA00023027"/>
    </source>
</evidence>
<dbReference type="AlphaFoldDB" id="S8DT33"/>
<dbReference type="InterPro" id="IPR000608">
    <property type="entry name" value="UBC"/>
</dbReference>
<dbReference type="HOGENOM" id="CLU_003143_1_0_1"/>
<dbReference type="SUPFAM" id="SSF56399">
    <property type="entry name" value="ADP-ribosylation"/>
    <property type="match status" value="1"/>
</dbReference>
<accession>S8DT33</accession>
<dbReference type="InterPro" id="IPR012317">
    <property type="entry name" value="Poly(ADP-ribose)pol_cat_dom"/>
</dbReference>
<feature type="domain" description="UBC core" evidence="6">
    <location>
        <begin position="907"/>
        <end position="1074"/>
    </location>
</feature>
<evidence type="ECO:0000256" key="3">
    <source>
        <dbReference type="ARBA" id="ARBA00022695"/>
    </source>
</evidence>
<organism evidence="7 8">
    <name type="scientific">Fomitopsis schrenkii</name>
    <name type="common">Brown rot fungus</name>
    <dbReference type="NCBI Taxonomy" id="2126942"/>
    <lineage>
        <taxon>Eukaryota</taxon>
        <taxon>Fungi</taxon>
        <taxon>Dikarya</taxon>
        <taxon>Basidiomycota</taxon>
        <taxon>Agaricomycotina</taxon>
        <taxon>Agaricomycetes</taxon>
        <taxon>Polyporales</taxon>
        <taxon>Fomitopsis</taxon>
    </lineage>
</organism>
<keyword evidence="1" id="KW-0328">Glycosyltransferase</keyword>
<dbReference type="CDD" id="cd23802">
    <property type="entry name" value="UBCc_UBE2Q"/>
    <property type="match status" value="1"/>
</dbReference>
<dbReference type="PROSITE" id="PS50127">
    <property type="entry name" value="UBC_2"/>
    <property type="match status" value="1"/>
</dbReference>
<protein>
    <recommendedName>
        <fullName evidence="6">UBC core domain-containing protein</fullName>
    </recommendedName>
</protein>
<evidence type="ECO:0000256" key="1">
    <source>
        <dbReference type="ARBA" id="ARBA00022676"/>
    </source>
</evidence>
<dbReference type="PANTHER" id="PTHR21328">
    <property type="entry name" value="POLY ADP-RIBOSE POLYMERASE FAMILY, MEMBER PARP"/>
    <property type="match status" value="1"/>
</dbReference>
<dbReference type="Pfam" id="PF00179">
    <property type="entry name" value="UQ_con"/>
    <property type="match status" value="1"/>
</dbReference>
<proteinExistence type="predicted"/>
<keyword evidence="8" id="KW-1185">Reference proteome</keyword>
<keyword evidence="2" id="KW-0808">Transferase</keyword>